<dbReference type="RefSeq" id="WP_261743534.1">
    <property type="nucleotide sequence ID" value="NZ_CP104557.1"/>
</dbReference>
<evidence type="ECO:0000256" key="4">
    <source>
        <dbReference type="ARBA" id="ARBA00022475"/>
    </source>
</evidence>
<evidence type="ECO:0000313" key="11">
    <source>
        <dbReference type="Proteomes" id="UP001064504"/>
    </source>
</evidence>
<gene>
    <name evidence="10" type="ORF">N5C08_13825</name>
</gene>
<evidence type="ECO:0000313" key="10">
    <source>
        <dbReference type="EMBL" id="UXH38078.1"/>
    </source>
</evidence>
<accession>A0ABY6AKC8</accession>
<feature type="domain" description="Major facilitator superfamily (MFS) profile" evidence="9">
    <location>
        <begin position="11"/>
        <end position="394"/>
    </location>
</feature>
<dbReference type="Proteomes" id="UP001064504">
    <property type="component" value="Chromosome"/>
</dbReference>
<dbReference type="InterPro" id="IPR004812">
    <property type="entry name" value="Efflux_drug-R_Bcr/CmlA"/>
</dbReference>
<sequence>MNASKRYENFIVFLAPLINSVGGIAIDLYAPSIPSIGRELSASPSLMQNTITITLLFYALGQLFFGVMADARGRKPAVQLGLLVFLGGSVVASIATSIEMLLVARALQGFAIGACQVVARALLVDIVKGPRFYVAIIYLSLAFGLGPVIAPYVGGVIEVHLGWRYNFVLYAIYAVIVLAFVLAGLKESLPHSGRRAALQTVLGYRCILADARFRSSVIVLGSSFSAFLLWNVFGPYIVQERLGHSAQYFGTTALAVGSCYLVGTLVNRALIRRIDPRNLMWTGMSLFLLGVIGIAATASGLSLVNILGGIMLVAFGQGFIFSNAMARSMSLFPDRAGVAASLQGCLMLVFGAVASGVVSALSLASNLAVAAVFLVLWLISLSGMLSVRMQQQAKDDVVVERATAKTQ</sequence>
<feature type="transmembrane region" description="Helical" evidence="8">
    <location>
        <begin position="132"/>
        <end position="153"/>
    </location>
</feature>
<dbReference type="EMBL" id="CP104557">
    <property type="protein sequence ID" value="UXH38078.1"/>
    <property type="molecule type" value="Genomic_DNA"/>
</dbReference>
<evidence type="ECO:0000256" key="6">
    <source>
        <dbReference type="ARBA" id="ARBA00022989"/>
    </source>
</evidence>
<reference evidence="10" key="1">
    <citation type="submission" date="2022-09" db="EMBL/GenBank/DDBJ databases">
        <title>Complete genome sequence of Pseudomonas promysalinigenes strain RL-WG26, a newly isolated PGPR with the potential for plant salinity stress alleviation.</title>
        <authorList>
            <person name="Ren L."/>
            <person name="Wang G."/>
            <person name="Hu H."/>
        </authorList>
    </citation>
    <scope>NUCLEOTIDE SEQUENCE</scope>
    <source>
        <strain evidence="10">RL-WG26</strain>
    </source>
</reference>
<evidence type="ECO:0000256" key="8">
    <source>
        <dbReference type="RuleBase" id="RU365088"/>
    </source>
</evidence>
<dbReference type="InterPro" id="IPR036259">
    <property type="entry name" value="MFS_trans_sf"/>
</dbReference>
<dbReference type="Gene3D" id="1.20.1720.10">
    <property type="entry name" value="Multidrug resistance protein D"/>
    <property type="match status" value="1"/>
</dbReference>
<evidence type="ECO:0000256" key="1">
    <source>
        <dbReference type="ARBA" id="ARBA00004651"/>
    </source>
</evidence>
<dbReference type="NCBIfam" id="TIGR00710">
    <property type="entry name" value="efflux_Bcr_CflA"/>
    <property type="match status" value="1"/>
</dbReference>
<dbReference type="InterPro" id="IPR011701">
    <property type="entry name" value="MFS"/>
</dbReference>
<feature type="transmembrane region" description="Helical" evidence="8">
    <location>
        <begin position="46"/>
        <end position="65"/>
    </location>
</feature>
<proteinExistence type="inferred from homology"/>
<evidence type="ECO:0000256" key="5">
    <source>
        <dbReference type="ARBA" id="ARBA00022692"/>
    </source>
</evidence>
<feature type="transmembrane region" description="Helical" evidence="8">
    <location>
        <begin position="278"/>
        <end position="298"/>
    </location>
</feature>
<dbReference type="InterPro" id="IPR020846">
    <property type="entry name" value="MFS_dom"/>
</dbReference>
<keyword evidence="6 8" id="KW-1133">Transmembrane helix</keyword>
<dbReference type="InterPro" id="IPR001958">
    <property type="entry name" value="Tet-R_TetA/multi-R_MdtG-like"/>
</dbReference>
<dbReference type="PANTHER" id="PTHR23502">
    <property type="entry name" value="MAJOR FACILITATOR SUPERFAMILY"/>
    <property type="match status" value="1"/>
</dbReference>
<feature type="transmembrane region" description="Helical" evidence="8">
    <location>
        <begin position="245"/>
        <end position="266"/>
    </location>
</feature>
<keyword evidence="8" id="KW-0997">Cell inner membrane</keyword>
<keyword evidence="4" id="KW-1003">Cell membrane</keyword>
<keyword evidence="7 8" id="KW-0472">Membrane</keyword>
<comment type="subcellular location">
    <subcellularLocation>
        <location evidence="8">Cell inner membrane</location>
        <topology evidence="8">Multi-pass membrane protein</topology>
    </subcellularLocation>
    <subcellularLocation>
        <location evidence="1">Cell membrane</location>
        <topology evidence="1">Multi-pass membrane protein</topology>
    </subcellularLocation>
</comment>
<feature type="transmembrane region" description="Helical" evidence="8">
    <location>
        <begin position="77"/>
        <end position="96"/>
    </location>
</feature>
<evidence type="ECO:0000256" key="7">
    <source>
        <dbReference type="ARBA" id="ARBA00023136"/>
    </source>
</evidence>
<feature type="transmembrane region" description="Helical" evidence="8">
    <location>
        <begin position="213"/>
        <end position="233"/>
    </location>
</feature>
<dbReference type="PRINTS" id="PR01035">
    <property type="entry name" value="TCRTETA"/>
</dbReference>
<dbReference type="PROSITE" id="PS50850">
    <property type="entry name" value="MFS"/>
    <property type="match status" value="1"/>
</dbReference>
<feature type="transmembrane region" description="Helical" evidence="8">
    <location>
        <begin position="7"/>
        <end position="26"/>
    </location>
</feature>
<protein>
    <recommendedName>
        <fullName evidence="8">Bcr/CflA family efflux transporter</fullName>
    </recommendedName>
</protein>
<feature type="transmembrane region" description="Helical" evidence="8">
    <location>
        <begin position="367"/>
        <end position="387"/>
    </location>
</feature>
<evidence type="ECO:0000256" key="3">
    <source>
        <dbReference type="ARBA" id="ARBA00022448"/>
    </source>
</evidence>
<comment type="similarity">
    <text evidence="2 8">Belongs to the major facilitator superfamily. Bcr/CmlA family.</text>
</comment>
<evidence type="ECO:0000259" key="9">
    <source>
        <dbReference type="PROSITE" id="PS50850"/>
    </source>
</evidence>
<feature type="transmembrane region" description="Helical" evidence="8">
    <location>
        <begin position="165"/>
        <end position="185"/>
    </location>
</feature>
<feature type="transmembrane region" description="Helical" evidence="8">
    <location>
        <begin position="304"/>
        <end position="326"/>
    </location>
</feature>
<evidence type="ECO:0000256" key="2">
    <source>
        <dbReference type="ARBA" id="ARBA00006236"/>
    </source>
</evidence>
<dbReference type="PANTHER" id="PTHR23502:SF132">
    <property type="entry name" value="POLYAMINE TRANSPORTER 2-RELATED"/>
    <property type="match status" value="1"/>
</dbReference>
<dbReference type="Pfam" id="PF07690">
    <property type="entry name" value="MFS_1"/>
    <property type="match status" value="1"/>
</dbReference>
<keyword evidence="5 8" id="KW-0812">Transmembrane</keyword>
<organism evidence="10 11">
    <name type="scientific">Pseudomonas promysalinigenes</name>
    <dbReference type="NCBI Taxonomy" id="485898"/>
    <lineage>
        <taxon>Bacteria</taxon>
        <taxon>Pseudomonadati</taxon>
        <taxon>Pseudomonadota</taxon>
        <taxon>Gammaproteobacteria</taxon>
        <taxon>Pseudomonadales</taxon>
        <taxon>Pseudomonadaceae</taxon>
        <taxon>Pseudomonas</taxon>
    </lineage>
</organism>
<dbReference type="CDD" id="cd17320">
    <property type="entry name" value="MFS_MdfA_MDR_like"/>
    <property type="match status" value="1"/>
</dbReference>
<keyword evidence="3 8" id="KW-0813">Transport</keyword>
<name>A0ABY6AKC8_9PSED</name>
<feature type="transmembrane region" description="Helical" evidence="8">
    <location>
        <begin position="338"/>
        <end position="361"/>
    </location>
</feature>
<keyword evidence="11" id="KW-1185">Reference proteome</keyword>
<feature type="transmembrane region" description="Helical" evidence="8">
    <location>
        <begin position="102"/>
        <end position="123"/>
    </location>
</feature>
<dbReference type="SUPFAM" id="SSF103473">
    <property type="entry name" value="MFS general substrate transporter"/>
    <property type="match status" value="1"/>
</dbReference>